<dbReference type="Proteomes" id="UP001500689">
    <property type="component" value="Unassembled WGS sequence"/>
</dbReference>
<proteinExistence type="predicted"/>
<accession>A0ABP6YJY2</accession>
<evidence type="ECO:0008006" key="3">
    <source>
        <dbReference type="Google" id="ProtNLM"/>
    </source>
</evidence>
<organism evidence="1 2">
    <name type="scientific">Amycolatopsis ultiminotia</name>
    <dbReference type="NCBI Taxonomy" id="543629"/>
    <lineage>
        <taxon>Bacteria</taxon>
        <taxon>Bacillati</taxon>
        <taxon>Actinomycetota</taxon>
        <taxon>Actinomycetes</taxon>
        <taxon>Pseudonocardiales</taxon>
        <taxon>Pseudonocardiaceae</taxon>
        <taxon>Amycolatopsis</taxon>
    </lineage>
</organism>
<dbReference type="EMBL" id="BAAAZN010000028">
    <property type="protein sequence ID" value="GAA3583381.1"/>
    <property type="molecule type" value="Genomic_DNA"/>
</dbReference>
<evidence type="ECO:0000313" key="2">
    <source>
        <dbReference type="Proteomes" id="UP001500689"/>
    </source>
</evidence>
<reference evidence="2" key="1">
    <citation type="journal article" date="2019" name="Int. J. Syst. Evol. Microbiol.">
        <title>The Global Catalogue of Microorganisms (GCM) 10K type strain sequencing project: providing services to taxonomists for standard genome sequencing and annotation.</title>
        <authorList>
            <consortium name="The Broad Institute Genomics Platform"/>
            <consortium name="The Broad Institute Genome Sequencing Center for Infectious Disease"/>
            <person name="Wu L."/>
            <person name="Ma J."/>
        </authorList>
    </citation>
    <scope>NUCLEOTIDE SEQUENCE [LARGE SCALE GENOMIC DNA]</scope>
    <source>
        <strain evidence="2">JCM 16898</strain>
    </source>
</reference>
<gene>
    <name evidence="1" type="ORF">GCM10022222_80190</name>
</gene>
<dbReference type="RefSeq" id="WP_344868705.1">
    <property type="nucleotide sequence ID" value="NZ_BAAAZN010000028.1"/>
</dbReference>
<sequence length="105" mass="10970">MTDGMQMDTDAATGAMSSLAAADTDLQQAWSGARGQLDSLGGQLGDGLLGQAFTAAYRPAVTSVDQKVQQLVRTGLKLVEAGKQSIADYVRMDNLAASSFTLPHH</sequence>
<name>A0ABP6YJY2_9PSEU</name>
<evidence type="ECO:0000313" key="1">
    <source>
        <dbReference type="EMBL" id="GAA3583381.1"/>
    </source>
</evidence>
<protein>
    <recommendedName>
        <fullName evidence="3">Excreted virulence factor EspC, type VII ESX diderm</fullName>
    </recommendedName>
</protein>
<keyword evidence="2" id="KW-1185">Reference proteome</keyword>
<comment type="caution">
    <text evidence="1">The sequence shown here is derived from an EMBL/GenBank/DDBJ whole genome shotgun (WGS) entry which is preliminary data.</text>
</comment>